<dbReference type="EMBL" id="FNRW01000004">
    <property type="protein sequence ID" value="SEB49504.1"/>
    <property type="molecule type" value="Genomic_DNA"/>
</dbReference>
<dbReference type="InterPro" id="IPR050834">
    <property type="entry name" value="Glycosyltransf_2"/>
</dbReference>
<proteinExistence type="predicted"/>
<comment type="caution">
    <text evidence="2">The sequence shown here is derived from an EMBL/GenBank/DDBJ whole genome shotgun (WGS) entry which is preliminary data.</text>
</comment>
<evidence type="ECO:0000259" key="1">
    <source>
        <dbReference type="Pfam" id="PF00535"/>
    </source>
</evidence>
<evidence type="ECO:0000313" key="3">
    <source>
        <dbReference type="EMBL" id="SEB49504.1"/>
    </source>
</evidence>
<reference evidence="2 4" key="1">
    <citation type="submission" date="2016-10" db="EMBL/GenBank/DDBJ databases">
        <authorList>
            <person name="Varghese N."/>
            <person name="Submissions S."/>
        </authorList>
    </citation>
    <scope>NUCLEOTIDE SEQUENCE [LARGE SCALE GENOMIC DNA]</scope>
    <source>
        <strain evidence="2 4">DSM 20219</strain>
    </source>
</reference>
<dbReference type="EMBL" id="FNRW01000001">
    <property type="protein sequence ID" value="SEB31529.1"/>
    <property type="molecule type" value="Genomic_DNA"/>
</dbReference>
<dbReference type="PANTHER" id="PTHR43685">
    <property type="entry name" value="GLYCOSYLTRANSFERASE"/>
    <property type="match status" value="1"/>
</dbReference>
<dbReference type="CDD" id="cd00761">
    <property type="entry name" value="Glyco_tranf_GTA_type"/>
    <property type="match status" value="1"/>
</dbReference>
<dbReference type="AlphaFoldDB" id="A0AA45V5D3"/>
<dbReference type="InterPro" id="IPR029044">
    <property type="entry name" value="Nucleotide-diphossugar_trans"/>
</dbReference>
<feature type="domain" description="Glycosyltransferase 2-like" evidence="1">
    <location>
        <begin position="8"/>
        <end position="130"/>
    </location>
</feature>
<dbReference type="Pfam" id="PF00535">
    <property type="entry name" value="Glycos_transf_2"/>
    <property type="match status" value="1"/>
</dbReference>
<gene>
    <name evidence="2" type="ORF">SAMN04489748_0379</name>
    <name evidence="3" type="ORF">SAMN04489748_1195</name>
</gene>
<dbReference type="Proteomes" id="UP000182842">
    <property type="component" value="Unassembled WGS sequence"/>
</dbReference>
<dbReference type="InterPro" id="IPR001173">
    <property type="entry name" value="Glyco_trans_2-like"/>
</dbReference>
<evidence type="ECO:0000313" key="4">
    <source>
        <dbReference type="Proteomes" id="UP000182842"/>
    </source>
</evidence>
<dbReference type="Gene3D" id="3.90.550.10">
    <property type="entry name" value="Spore Coat Polysaccharide Biosynthesis Protein SpsA, Chain A"/>
    <property type="match status" value="1"/>
</dbReference>
<protein>
    <submittedName>
        <fullName evidence="2">Glycosyltransferase involved in cell wall bisynthesis</fullName>
    </submittedName>
</protein>
<sequence length="298" mass="34093">MTAEPLVSVAVINHNYSQYVCEAIDSVLNQTYRNIEVLVVDDGSTDGSVDLIRNTYGDSVELVTQKNMGVVATRNKVLGLAEGDYLIQLDADDYLDADYVRKAVNAATESRANIVYCQVKYFGRVNFDSLYPQYNLEKLKHENYIGAYAMISVPYLRQSGVKYDSYLNGVGYEDWDFALGLCLTGASPVLLDEPLYYYRKHENADSRNDQQEADLLKLLLVRHHIWQKYNAQYPDEFRYFSAEIDLLLNTIHSLEEKERTVRESIAFRESVYASLQWKIGGAILAPVRYMRRLLGKAK</sequence>
<dbReference type="PANTHER" id="PTHR43685:SF2">
    <property type="entry name" value="GLYCOSYLTRANSFERASE 2-LIKE DOMAIN-CONTAINING PROTEIN"/>
    <property type="match status" value="1"/>
</dbReference>
<dbReference type="SUPFAM" id="SSF53448">
    <property type="entry name" value="Nucleotide-diphospho-sugar transferases"/>
    <property type="match status" value="1"/>
</dbReference>
<accession>A0AA45V5D3</accession>
<name>A0AA45V5D3_BIFLN</name>
<evidence type="ECO:0000313" key="2">
    <source>
        <dbReference type="EMBL" id="SEB31529.1"/>
    </source>
</evidence>
<dbReference type="RefSeq" id="WP_013582965.1">
    <property type="nucleotide sequence ID" value="NZ_CP116390.1"/>
</dbReference>
<organism evidence="2 4">
    <name type="scientific">Bifidobacterium longum</name>
    <dbReference type="NCBI Taxonomy" id="216816"/>
    <lineage>
        <taxon>Bacteria</taxon>
        <taxon>Bacillati</taxon>
        <taxon>Actinomycetota</taxon>
        <taxon>Actinomycetes</taxon>
        <taxon>Bifidobacteriales</taxon>
        <taxon>Bifidobacteriaceae</taxon>
        <taxon>Bifidobacterium</taxon>
    </lineage>
</organism>